<protein>
    <submittedName>
        <fullName evidence="2">Helix-turn-helix transcriptional regulator</fullName>
    </submittedName>
</protein>
<dbReference type="InterPro" id="IPR010982">
    <property type="entry name" value="Lambda_DNA-bd_dom_sf"/>
</dbReference>
<keyword evidence="3" id="KW-1185">Reference proteome</keyword>
<dbReference type="PANTHER" id="PTHR37038">
    <property type="entry name" value="TRANSCRIPTIONAL REGULATOR-RELATED"/>
    <property type="match status" value="1"/>
</dbReference>
<dbReference type="SMART" id="SM00530">
    <property type="entry name" value="HTH_XRE"/>
    <property type="match status" value="1"/>
</dbReference>
<dbReference type="Pfam" id="PF01381">
    <property type="entry name" value="HTH_3"/>
    <property type="match status" value="1"/>
</dbReference>
<feature type="domain" description="HTH cro/C1-type" evidence="1">
    <location>
        <begin position="10"/>
        <end position="63"/>
    </location>
</feature>
<dbReference type="SUPFAM" id="SSF47413">
    <property type="entry name" value="lambda repressor-like DNA-binding domains"/>
    <property type="match status" value="1"/>
</dbReference>
<dbReference type="RefSeq" id="WP_193534596.1">
    <property type="nucleotide sequence ID" value="NZ_JADCLJ010000007.1"/>
</dbReference>
<sequence>MDFTKIGEEIRNLRKSLGMSQVELAKGICTQSQISVIEKGEVYPLASTLYLISQKLGVDINYFYEIASTPKVDYVNEVAHQFRQARREAKYDLIRDIVKAEKNNPLFKNIRKNKQLILWHQGICEYEINRNPELAKELLFEAIQLTHSTDKVFNEREIEIYSSIAVIHFNGSENEKVIEIYDMVLPHLERIPYPHDVTIKSRILYNKAKALTRLSRFEESNHSCKQAIDWCLKTDNMYVFGDLYYHTGYNYEMLENYITALRYMENAKKVFELRLEDRHIPYIEQRIKNIREKLESQTRV</sequence>
<proteinExistence type="predicted"/>
<dbReference type="Proteomes" id="UP001516662">
    <property type="component" value="Unassembled WGS sequence"/>
</dbReference>
<accession>A0ABR9QF50</accession>
<dbReference type="CDD" id="cd00093">
    <property type="entry name" value="HTH_XRE"/>
    <property type="match status" value="1"/>
</dbReference>
<dbReference type="InterPro" id="IPR053163">
    <property type="entry name" value="HTH-type_regulator_Rgg"/>
</dbReference>
<dbReference type="InterPro" id="IPR041315">
    <property type="entry name" value="PlcR_TPR"/>
</dbReference>
<dbReference type="PROSITE" id="PS50943">
    <property type="entry name" value="HTH_CROC1"/>
    <property type="match status" value="1"/>
</dbReference>
<dbReference type="Gene3D" id="1.25.40.10">
    <property type="entry name" value="Tetratricopeptide repeat domain"/>
    <property type="match status" value="1"/>
</dbReference>
<dbReference type="SUPFAM" id="SSF48452">
    <property type="entry name" value="TPR-like"/>
    <property type="match status" value="1"/>
</dbReference>
<comment type="caution">
    <text evidence="2">The sequence shown here is derived from an EMBL/GenBank/DDBJ whole genome shotgun (WGS) entry which is preliminary data.</text>
</comment>
<dbReference type="InterPro" id="IPR001387">
    <property type="entry name" value="Cro/C1-type_HTH"/>
</dbReference>
<organism evidence="2 3">
    <name type="scientific">Litchfieldia luteola</name>
    <dbReference type="NCBI Taxonomy" id="682179"/>
    <lineage>
        <taxon>Bacteria</taxon>
        <taxon>Bacillati</taxon>
        <taxon>Bacillota</taxon>
        <taxon>Bacilli</taxon>
        <taxon>Bacillales</taxon>
        <taxon>Bacillaceae</taxon>
        <taxon>Litchfieldia</taxon>
    </lineage>
</organism>
<evidence type="ECO:0000313" key="2">
    <source>
        <dbReference type="EMBL" id="MBE4907119.1"/>
    </source>
</evidence>
<evidence type="ECO:0000313" key="3">
    <source>
        <dbReference type="Proteomes" id="UP001516662"/>
    </source>
</evidence>
<dbReference type="Pfam" id="PF18768">
    <property type="entry name" value="RNPP_C"/>
    <property type="match status" value="1"/>
</dbReference>
<gene>
    <name evidence="2" type="ORF">IMZ08_03480</name>
</gene>
<evidence type="ECO:0000259" key="1">
    <source>
        <dbReference type="PROSITE" id="PS50943"/>
    </source>
</evidence>
<reference evidence="2 3" key="1">
    <citation type="submission" date="2020-10" db="EMBL/GenBank/DDBJ databases">
        <title>Bacillus sp. HD4P25, an endophyte from a halophyte.</title>
        <authorList>
            <person name="Sun J.-Q."/>
        </authorList>
    </citation>
    <scope>NUCLEOTIDE SEQUENCE [LARGE SCALE GENOMIC DNA]</scope>
    <source>
        <strain evidence="2 3">YIM 93174</strain>
    </source>
</reference>
<dbReference type="PANTHER" id="PTHR37038:SF14">
    <property type="entry name" value="TRANSCRIPTIONAL ACTIVATOR"/>
    <property type="match status" value="1"/>
</dbReference>
<name>A0ABR9QF50_9BACI</name>
<dbReference type="InterPro" id="IPR011990">
    <property type="entry name" value="TPR-like_helical_dom_sf"/>
</dbReference>
<dbReference type="EMBL" id="JADCLJ010000007">
    <property type="protein sequence ID" value="MBE4907119.1"/>
    <property type="molecule type" value="Genomic_DNA"/>
</dbReference>